<gene>
    <name evidence="3" type="ORF">ACEZDB_26425</name>
</gene>
<dbReference type="Proteomes" id="UP001592530">
    <property type="component" value="Unassembled WGS sequence"/>
</dbReference>
<sequence length="381" mass="42262">MSDYNHSANQGNQGNPTDQAAPDTAWSCESCGAKVEFAAGTAALSCPYCGHQQSIAAVPRQVREHAFAELAQLPAKPMAVPGGVRTFICPGCRAVTESDALSDRCQFCATALVADASLTERVVPEAVVPFELDRNAARDALRKWTSSRWFAPSSLKKVSEAETFKGTYLPHWTYDTNTRSDYRGERGEHYYETETYTETVDGQTQTRTRQVQKTRWWPASGTVQRFFDDVLVAGTTTVAEKQLDKLTPWPLEQAVPYQEEYLAGFQTLRYDVEPEPGLETAKQRMASVIEQDCRQDIGGDEQRVHRIETDYLDITFKLLLLPVWFLTYLHAGKPLQVMVNARTGEVIGERPYSAAKIAAAVLAALAVIAVVVVLLVARSHH</sequence>
<dbReference type="PANTHER" id="PTHR37826:SF3">
    <property type="entry name" value="J DOMAIN-CONTAINING PROTEIN"/>
    <property type="match status" value="1"/>
</dbReference>
<proteinExistence type="predicted"/>
<organism evidence="3 4">
    <name type="scientific">Streptacidiphilus alkalitolerans</name>
    <dbReference type="NCBI Taxonomy" id="3342712"/>
    <lineage>
        <taxon>Bacteria</taxon>
        <taxon>Bacillati</taxon>
        <taxon>Actinomycetota</taxon>
        <taxon>Actinomycetes</taxon>
        <taxon>Kitasatosporales</taxon>
        <taxon>Streptomycetaceae</taxon>
        <taxon>Streptacidiphilus</taxon>
    </lineage>
</organism>
<keyword evidence="2" id="KW-0472">Membrane</keyword>
<dbReference type="EMBL" id="JBHEZY010000012">
    <property type="protein sequence ID" value="MFC1434188.1"/>
    <property type="molecule type" value="Genomic_DNA"/>
</dbReference>
<evidence type="ECO:0000256" key="1">
    <source>
        <dbReference type="SAM" id="MobiDB-lite"/>
    </source>
</evidence>
<dbReference type="Gene3D" id="2.20.28.30">
    <property type="entry name" value="RNA polymerase ii, chain L"/>
    <property type="match status" value="1"/>
</dbReference>
<dbReference type="RefSeq" id="WP_380556545.1">
    <property type="nucleotide sequence ID" value="NZ_JBHEZY010000012.1"/>
</dbReference>
<comment type="caution">
    <text evidence="3">The sequence shown here is derived from an EMBL/GenBank/DDBJ whole genome shotgun (WGS) entry which is preliminary data.</text>
</comment>
<evidence type="ECO:0000313" key="4">
    <source>
        <dbReference type="Proteomes" id="UP001592530"/>
    </source>
</evidence>
<evidence type="ECO:0000313" key="3">
    <source>
        <dbReference type="EMBL" id="MFC1434188.1"/>
    </source>
</evidence>
<evidence type="ECO:0000256" key="2">
    <source>
        <dbReference type="SAM" id="Phobius"/>
    </source>
</evidence>
<dbReference type="PANTHER" id="PTHR37826">
    <property type="entry name" value="FLOTILLIN BAND_7_5 DOMAIN PROTEIN"/>
    <property type="match status" value="1"/>
</dbReference>
<keyword evidence="2" id="KW-1133">Transmembrane helix</keyword>
<feature type="transmembrane region" description="Helical" evidence="2">
    <location>
        <begin position="357"/>
        <end position="377"/>
    </location>
</feature>
<feature type="compositionally biased region" description="Polar residues" evidence="1">
    <location>
        <begin position="1"/>
        <end position="18"/>
    </location>
</feature>
<feature type="region of interest" description="Disordered" evidence="1">
    <location>
        <begin position="1"/>
        <end position="21"/>
    </location>
</feature>
<accession>A0ABV6X844</accession>
<name>A0ABV6X844_9ACTN</name>
<protein>
    <recommendedName>
        <fullName evidence="5">Zinc ribbon domain-containing protein</fullName>
    </recommendedName>
</protein>
<reference evidence="3 4" key="1">
    <citation type="submission" date="2024-09" db="EMBL/GenBank/DDBJ databases">
        <authorList>
            <person name="Lee S.D."/>
        </authorList>
    </citation>
    <scope>NUCLEOTIDE SEQUENCE [LARGE SCALE GENOMIC DNA]</scope>
    <source>
        <strain evidence="3 4">N1-3</strain>
    </source>
</reference>
<evidence type="ECO:0008006" key="5">
    <source>
        <dbReference type="Google" id="ProtNLM"/>
    </source>
</evidence>
<keyword evidence="2" id="KW-0812">Transmembrane</keyword>